<feature type="transmembrane region" description="Helical" evidence="6">
    <location>
        <begin position="57"/>
        <end position="74"/>
    </location>
</feature>
<feature type="transmembrane region" description="Helical" evidence="6">
    <location>
        <begin position="404"/>
        <end position="424"/>
    </location>
</feature>
<keyword evidence="3 6" id="KW-0812">Transmembrane</keyword>
<dbReference type="PANTHER" id="PTHR11662">
    <property type="entry name" value="SOLUTE CARRIER FAMILY 17"/>
    <property type="match status" value="1"/>
</dbReference>
<sequence>MPKLQENVNVATTYENPTRVRWLGGLLILFIGCLAYVDRTVFSVTAIPIMEELNITPVQFGIMLTVFSVGYFIFQIPGAILAERKGSRKIIMYSLIGWSIFTALTGVANAVVMLAIIRFFFGVAEAPLFPGANNFTANWFSKGESGRSNSLMNAGAFSANIFAPPIIVVVVSLIGWRSTYFALGVFGIIIAIIWYKSMRSKPSEHPKVNQAELNIIMEGHFISTEKEPEKLKSQWSQFLKQRSFWMLALGYFATLWTIQFFLYWLPFYLQEALGLTFKAMGFYTSLPWIAIVIAVLTAGALSDNLIKKGFSRFWARNMICVVGLTLSAIALIVSTTAATALGNILWLSLALGMAGFAQTLAWSMSTDLGQKYTSTVSGWINTWGFVAASIVPIVAPVVAQNISWNAVFIMNAAVTVLGIIGYLFTNTDKPLQTKTE</sequence>
<dbReference type="InterPro" id="IPR020846">
    <property type="entry name" value="MFS_dom"/>
</dbReference>
<dbReference type="Pfam" id="PF07690">
    <property type="entry name" value="MFS_1"/>
    <property type="match status" value="1"/>
</dbReference>
<evidence type="ECO:0000256" key="3">
    <source>
        <dbReference type="ARBA" id="ARBA00022692"/>
    </source>
</evidence>
<evidence type="ECO:0000256" key="2">
    <source>
        <dbReference type="ARBA" id="ARBA00022448"/>
    </source>
</evidence>
<feature type="transmembrane region" description="Helical" evidence="6">
    <location>
        <begin position="376"/>
        <end position="398"/>
    </location>
</feature>
<dbReference type="OrthoDB" id="6360at2"/>
<dbReference type="EMBL" id="RYZZ01000038">
    <property type="protein sequence ID" value="RUQ25836.1"/>
    <property type="molecule type" value="Genomic_DNA"/>
</dbReference>
<dbReference type="InterPro" id="IPR011701">
    <property type="entry name" value="MFS"/>
</dbReference>
<evidence type="ECO:0000256" key="4">
    <source>
        <dbReference type="ARBA" id="ARBA00022989"/>
    </source>
</evidence>
<reference evidence="8 9" key="1">
    <citation type="submission" date="2018-12" db="EMBL/GenBank/DDBJ databases">
        <title>Bacillus chawlae sp. nov., Bacillus glennii sp. nov., and Bacillus saganii sp. nov. Isolated from the Vehicle Assembly Building at Kennedy Space Center where the Viking Spacecraft were Assembled.</title>
        <authorList>
            <person name="Seuylemezian A."/>
            <person name="Vaishampayan P."/>
        </authorList>
    </citation>
    <scope>NUCLEOTIDE SEQUENCE [LARGE SCALE GENOMIC DNA]</scope>
    <source>
        <strain evidence="8 9">L5</strain>
    </source>
</reference>
<dbReference type="PROSITE" id="PS51257">
    <property type="entry name" value="PROKAR_LIPOPROTEIN"/>
    <property type="match status" value="1"/>
</dbReference>
<dbReference type="Gene3D" id="1.20.1250.20">
    <property type="entry name" value="MFS general substrate transporter like domains"/>
    <property type="match status" value="2"/>
</dbReference>
<evidence type="ECO:0000313" key="9">
    <source>
        <dbReference type="Proteomes" id="UP000267430"/>
    </source>
</evidence>
<feature type="transmembrane region" description="Helical" evidence="6">
    <location>
        <begin position="344"/>
        <end position="364"/>
    </location>
</feature>
<gene>
    <name evidence="8" type="ORF">ELQ35_19810</name>
</gene>
<dbReference type="CDD" id="cd17319">
    <property type="entry name" value="MFS_ExuT_GudP_like"/>
    <property type="match status" value="1"/>
</dbReference>
<comment type="caution">
    <text evidence="8">The sequence shown here is derived from an EMBL/GenBank/DDBJ whole genome shotgun (WGS) entry which is preliminary data.</text>
</comment>
<protein>
    <submittedName>
        <fullName evidence="8">MFS transporter</fullName>
    </submittedName>
</protein>
<evidence type="ECO:0000256" key="1">
    <source>
        <dbReference type="ARBA" id="ARBA00004651"/>
    </source>
</evidence>
<feature type="transmembrane region" description="Helical" evidence="6">
    <location>
        <begin position="318"/>
        <end position="338"/>
    </location>
</feature>
<feature type="transmembrane region" description="Helical" evidence="6">
    <location>
        <begin position="166"/>
        <end position="195"/>
    </location>
</feature>
<evidence type="ECO:0000259" key="7">
    <source>
        <dbReference type="PROSITE" id="PS50850"/>
    </source>
</evidence>
<dbReference type="GO" id="GO:0005886">
    <property type="term" value="C:plasma membrane"/>
    <property type="evidence" value="ECO:0007669"/>
    <property type="project" value="UniProtKB-SubCell"/>
</dbReference>
<feature type="transmembrane region" description="Helical" evidence="6">
    <location>
        <begin position="20"/>
        <end position="37"/>
    </location>
</feature>
<dbReference type="PROSITE" id="PS50850">
    <property type="entry name" value="MFS"/>
    <property type="match status" value="1"/>
</dbReference>
<accession>A0A433HC77</accession>
<feature type="transmembrane region" description="Helical" evidence="6">
    <location>
        <begin position="95"/>
        <end position="121"/>
    </location>
</feature>
<keyword evidence="2" id="KW-0813">Transport</keyword>
<dbReference type="Proteomes" id="UP000267430">
    <property type="component" value="Unassembled WGS sequence"/>
</dbReference>
<dbReference type="AlphaFoldDB" id="A0A433HC77"/>
<dbReference type="GO" id="GO:0022857">
    <property type="term" value="F:transmembrane transporter activity"/>
    <property type="evidence" value="ECO:0007669"/>
    <property type="project" value="InterPro"/>
</dbReference>
<dbReference type="PANTHER" id="PTHR11662:SF399">
    <property type="entry name" value="FI19708P1-RELATED"/>
    <property type="match status" value="1"/>
</dbReference>
<comment type="subcellular location">
    <subcellularLocation>
        <location evidence="1">Cell membrane</location>
        <topology evidence="1">Multi-pass membrane protein</topology>
    </subcellularLocation>
</comment>
<dbReference type="InterPro" id="IPR036259">
    <property type="entry name" value="MFS_trans_sf"/>
</dbReference>
<evidence type="ECO:0000313" key="8">
    <source>
        <dbReference type="EMBL" id="RUQ25836.1"/>
    </source>
</evidence>
<proteinExistence type="predicted"/>
<dbReference type="SUPFAM" id="SSF103473">
    <property type="entry name" value="MFS general substrate transporter"/>
    <property type="match status" value="1"/>
</dbReference>
<name>A0A433HC77_9BACI</name>
<dbReference type="RefSeq" id="WP_126866910.1">
    <property type="nucleotide sequence ID" value="NZ_JAUSTX010000027.1"/>
</dbReference>
<dbReference type="InterPro" id="IPR050382">
    <property type="entry name" value="MFS_Na/Anion_cotransporter"/>
</dbReference>
<organism evidence="8 9">
    <name type="scientific">Peribacillus cavernae</name>
    <dbReference type="NCBI Taxonomy" id="1674310"/>
    <lineage>
        <taxon>Bacteria</taxon>
        <taxon>Bacillati</taxon>
        <taxon>Bacillota</taxon>
        <taxon>Bacilli</taxon>
        <taxon>Bacillales</taxon>
        <taxon>Bacillaceae</taxon>
        <taxon>Peribacillus</taxon>
    </lineage>
</organism>
<keyword evidence="5 6" id="KW-0472">Membrane</keyword>
<feature type="transmembrane region" description="Helical" evidence="6">
    <location>
        <begin position="244"/>
        <end position="265"/>
    </location>
</feature>
<feature type="transmembrane region" description="Helical" evidence="6">
    <location>
        <begin position="285"/>
        <end position="306"/>
    </location>
</feature>
<evidence type="ECO:0000256" key="6">
    <source>
        <dbReference type="SAM" id="Phobius"/>
    </source>
</evidence>
<keyword evidence="4 6" id="KW-1133">Transmembrane helix</keyword>
<evidence type="ECO:0000256" key="5">
    <source>
        <dbReference type="ARBA" id="ARBA00023136"/>
    </source>
</evidence>
<keyword evidence="9" id="KW-1185">Reference proteome</keyword>
<feature type="domain" description="Major facilitator superfamily (MFS) profile" evidence="7">
    <location>
        <begin position="24"/>
        <end position="430"/>
    </location>
</feature>